<accession>A0A369ACP0</accession>
<dbReference type="RefSeq" id="WP_114365689.1">
    <property type="nucleotide sequence ID" value="NZ_BHZF01000001.1"/>
</dbReference>
<dbReference type="Gene3D" id="2.60.40.4140">
    <property type="match status" value="1"/>
</dbReference>
<evidence type="ECO:0000256" key="1">
    <source>
        <dbReference type="SAM" id="SignalP"/>
    </source>
</evidence>
<keyword evidence="1" id="KW-0732">Signal</keyword>
<feature type="signal peptide" evidence="1">
    <location>
        <begin position="1"/>
        <end position="23"/>
    </location>
</feature>
<dbReference type="Proteomes" id="UP000253517">
    <property type="component" value="Unassembled WGS sequence"/>
</dbReference>
<dbReference type="AlphaFoldDB" id="A0A369ACP0"/>
<dbReference type="EMBL" id="QPJS01000001">
    <property type="protein sequence ID" value="RCX05184.1"/>
    <property type="molecule type" value="Genomic_DNA"/>
</dbReference>
<gene>
    <name evidence="2" type="ORF">DES35_101467</name>
</gene>
<comment type="caution">
    <text evidence="2">The sequence shown here is derived from an EMBL/GenBank/DDBJ whole genome shotgun (WGS) entry which is preliminary data.</text>
</comment>
<protein>
    <submittedName>
        <fullName evidence="2">Uncharacterized protein DUF4625</fullName>
    </submittedName>
</protein>
<feature type="chain" id="PRO_5016944656" evidence="1">
    <location>
        <begin position="24"/>
        <end position="135"/>
    </location>
</feature>
<keyword evidence="3" id="KW-1185">Reference proteome</keyword>
<reference evidence="2 3" key="1">
    <citation type="submission" date="2018-07" db="EMBL/GenBank/DDBJ databases">
        <title>Genomic Encyclopedia of Type Strains, Phase IV (KMG-IV): sequencing the most valuable type-strain genomes for metagenomic binning, comparative biology and taxonomic classification.</title>
        <authorList>
            <person name="Goeker M."/>
        </authorList>
    </citation>
    <scope>NUCLEOTIDE SEQUENCE [LARGE SCALE GENOMIC DNA]</scope>
    <source>
        <strain evidence="2 3">DSM 21410</strain>
    </source>
</reference>
<evidence type="ECO:0000313" key="3">
    <source>
        <dbReference type="Proteomes" id="UP000253517"/>
    </source>
</evidence>
<proteinExistence type="predicted"/>
<dbReference type="PROSITE" id="PS51257">
    <property type="entry name" value="PROKAR_LIPOPROTEIN"/>
    <property type="match status" value="1"/>
</dbReference>
<name>A0A369ACP0_9FLAO</name>
<sequence>MKRTFLSLVMVATYLAVSVSSCKKDDHDHDKNDTEPPVITIIQPTAVEFEVGDTVFIQVSVVDNVEMHEVDVHINNKKSGEEVYHLHRHSHSKEVNINSWWIAQAPTGHDDYILKVEAEDAAGNKSEKKHEFHVH</sequence>
<evidence type="ECO:0000313" key="2">
    <source>
        <dbReference type="EMBL" id="RCX05184.1"/>
    </source>
</evidence>
<organism evidence="2 3">
    <name type="scientific">Schleiferia thermophila</name>
    <dbReference type="NCBI Taxonomy" id="884107"/>
    <lineage>
        <taxon>Bacteria</taxon>
        <taxon>Pseudomonadati</taxon>
        <taxon>Bacteroidota</taxon>
        <taxon>Flavobacteriia</taxon>
        <taxon>Flavobacteriales</taxon>
        <taxon>Schleiferiaceae</taxon>
        <taxon>Schleiferia</taxon>
    </lineage>
</organism>